<dbReference type="Pfam" id="PF00795">
    <property type="entry name" value="CN_hydrolase"/>
    <property type="match status" value="1"/>
</dbReference>
<dbReference type="InterPro" id="IPR036526">
    <property type="entry name" value="C-N_Hydrolase_sf"/>
</dbReference>
<gene>
    <name evidence="3" type="ORF">A5779_04260</name>
</gene>
<evidence type="ECO:0000256" key="1">
    <source>
        <dbReference type="ARBA" id="ARBA00010613"/>
    </source>
</evidence>
<dbReference type="CDD" id="cd07581">
    <property type="entry name" value="nitrilase_3"/>
    <property type="match status" value="1"/>
</dbReference>
<proteinExistence type="inferred from homology"/>
<dbReference type="PANTHER" id="PTHR23088:SF27">
    <property type="entry name" value="DEAMINATED GLUTATHIONE AMIDASE"/>
    <property type="match status" value="1"/>
</dbReference>
<accession>A0A1A0VPY3</accession>
<evidence type="ECO:0000313" key="3">
    <source>
        <dbReference type="EMBL" id="OBB85278.1"/>
    </source>
</evidence>
<dbReference type="OrthoDB" id="9811121at2"/>
<dbReference type="SUPFAM" id="SSF56317">
    <property type="entry name" value="Carbon-nitrogen hydrolase"/>
    <property type="match status" value="1"/>
</dbReference>
<dbReference type="PROSITE" id="PS50263">
    <property type="entry name" value="CN_HYDROLASE"/>
    <property type="match status" value="1"/>
</dbReference>
<organism evidence="3 4">
    <name type="scientific">Mycolicibacterium peregrinum</name>
    <name type="common">Mycobacterium peregrinum</name>
    <dbReference type="NCBI Taxonomy" id="43304"/>
    <lineage>
        <taxon>Bacteria</taxon>
        <taxon>Bacillati</taxon>
        <taxon>Actinomycetota</taxon>
        <taxon>Actinomycetes</taxon>
        <taxon>Mycobacteriales</taxon>
        <taxon>Mycobacteriaceae</taxon>
        <taxon>Mycolicibacterium</taxon>
    </lineage>
</organism>
<sequence>MKVAVGQFSPSGRLPENIRAIEGLAKRAADSAAELLVLPEESMFTSDLVVGNIREEATAGWPQFVDAIAELAQRFGLTVIAGGYEGMGAANRPYNTIVAVDGSGTVIAEYRKTHLYDAFAYRESDYVQPGDGTPVVVAVGDFNIGLVNCYDIRFPEFSRALVDAGADVLSVSTAWVSGPLKEDHWETLIRARAIENTCWVLASGVASEDCVGRSMIVDPMGVVKGSLGDERDELIVFPLSRDRLAEVRATVPVLANRVLGKAV</sequence>
<dbReference type="GO" id="GO:0016787">
    <property type="term" value="F:hydrolase activity"/>
    <property type="evidence" value="ECO:0007669"/>
    <property type="project" value="UniProtKB-KW"/>
</dbReference>
<dbReference type="AlphaFoldDB" id="A0A1A0VPY3"/>
<dbReference type="EMBL" id="LZSY01000146">
    <property type="protein sequence ID" value="OBB85278.1"/>
    <property type="molecule type" value="Genomic_DNA"/>
</dbReference>
<dbReference type="RefSeq" id="WP_064886026.1">
    <property type="nucleotide sequence ID" value="NZ_LZSY01000146.1"/>
</dbReference>
<dbReference type="Proteomes" id="UP000094008">
    <property type="component" value="Unassembled WGS sequence"/>
</dbReference>
<evidence type="ECO:0000259" key="2">
    <source>
        <dbReference type="PROSITE" id="PS50263"/>
    </source>
</evidence>
<reference evidence="4" key="1">
    <citation type="submission" date="2016-06" db="EMBL/GenBank/DDBJ databases">
        <authorList>
            <person name="Sutton G."/>
            <person name="Brinkac L."/>
            <person name="Sanka R."/>
            <person name="Adams M."/>
            <person name="Lau E."/>
            <person name="Mehaffy C."/>
            <person name="Tameris M."/>
            <person name="Hatherill M."/>
            <person name="Hanekom W."/>
            <person name="Mahomed H."/>
            <person name="Mcshane H."/>
        </authorList>
    </citation>
    <scope>NUCLEOTIDE SEQUENCE [LARGE SCALE GENOMIC DNA]</scope>
    <source>
        <strain evidence="4">852002-10433_SCH5171157</strain>
    </source>
</reference>
<keyword evidence="3" id="KW-0378">Hydrolase</keyword>
<dbReference type="PANTHER" id="PTHR23088">
    <property type="entry name" value="NITRILASE-RELATED"/>
    <property type="match status" value="1"/>
</dbReference>
<comment type="caution">
    <text evidence="3">The sequence shown here is derived from an EMBL/GenBank/DDBJ whole genome shotgun (WGS) entry which is preliminary data.</text>
</comment>
<dbReference type="Gene3D" id="3.60.110.10">
    <property type="entry name" value="Carbon-nitrogen hydrolase"/>
    <property type="match status" value="1"/>
</dbReference>
<evidence type="ECO:0000313" key="4">
    <source>
        <dbReference type="Proteomes" id="UP000094008"/>
    </source>
</evidence>
<feature type="domain" description="CN hydrolase" evidence="2">
    <location>
        <begin position="1"/>
        <end position="241"/>
    </location>
</feature>
<dbReference type="InterPro" id="IPR003010">
    <property type="entry name" value="C-N_Hydrolase"/>
</dbReference>
<protein>
    <submittedName>
        <fullName evidence="3">Carbon-nitrogen hydrolase</fullName>
    </submittedName>
</protein>
<comment type="similarity">
    <text evidence="1">Belongs to the carbon-nitrogen hydrolase superfamily. NIT1/NIT2 family.</text>
</comment>
<name>A0A1A0VPY3_MYCPR</name>